<dbReference type="KEGG" id="marp:QYS47_29885"/>
<sequence>MWFYSCSDLNNTDNSGPEPISIYNRTSETILVIEKSNREEILVEPGESMPLKEYGSITDNYKFELPSDEEKFVYFEYSNDGEFIFAIYDFYLQYNIIGSNGAERASLTWETSSGGTGQSTVDLPYTIEYDEPFEDDFYYISAQIDNGYGTIRVEIINRFKETVDSDEATGEYEIATASD</sequence>
<reference evidence="1" key="1">
    <citation type="submission" date="2023-08" db="EMBL/GenBank/DDBJ databases">
        <title>Comparative genomics and taxonomic characterization of three novel marine species of genus Marivirga.</title>
        <authorList>
            <person name="Muhammad N."/>
            <person name="Kim S.-G."/>
        </authorList>
    </citation>
    <scope>NUCLEOTIDE SEQUENCE</scope>
    <source>
        <strain evidence="1">BKB1-2</strain>
    </source>
</reference>
<name>A0AA51ZWY5_9BACT</name>
<protein>
    <submittedName>
        <fullName evidence="1">Uncharacterized protein</fullName>
    </submittedName>
</protein>
<dbReference type="Proteomes" id="UP001232019">
    <property type="component" value="Chromosome"/>
</dbReference>
<accession>A0AA51ZWY5</accession>
<dbReference type="AlphaFoldDB" id="A0AA51ZWY5"/>
<gene>
    <name evidence="1" type="ORF">QYS47_29885</name>
</gene>
<evidence type="ECO:0000313" key="1">
    <source>
        <dbReference type="EMBL" id="WNB18318.1"/>
    </source>
</evidence>
<proteinExistence type="predicted"/>
<dbReference type="RefSeq" id="WP_322347851.1">
    <property type="nucleotide sequence ID" value="NZ_CP129968.2"/>
</dbReference>
<organism evidence="1">
    <name type="scientific">Marivirga arenosa</name>
    <dbReference type="NCBI Taxonomy" id="3059076"/>
    <lineage>
        <taxon>Bacteria</taxon>
        <taxon>Pseudomonadati</taxon>
        <taxon>Bacteroidota</taxon>
        <taxon>Cytophagia</taxon>
        <taxon>Cytophagales</taxon>
        <taxon>Marivirgaceae</taxon>
        <taxon>Marivirga</taxon>
    </lineage>
</organism>
<dbReference type="EMBL" id="CP129968">
    <property type="protein sequence ID" value="WNB18318.1"/>
    <property type="molecule type" value="Genomic_DNA"/>
</dbReference>